<dbReference type="SUPFAM" id="SSF48695">
    <property type="entry name" value="Multiheme cytochromes"/>
    <property type="match status" value="1"/>
</dbReference>
<name>A0A7Y8H1B7_9BURK</name>
<accession>A0A7Y8H1B7</accession>
<dbReference type="EMBL" id="VYGV01000026">
    <property type="protein sequence ID" value="NWF48356.1"/>
    <property type="molecule type" value="Genomic_DNA"/>
</dbReference>
<dbReference type="AlphaFoldDB" id="A0A7Y8H1B7"/>
<evidence type="ECO:0008006" key="3">
    <source>
        <dbReference type="Google" id="ProtNLM"/>
    </source>
</evidence>
<proteinExistence type="predicted"/>
<dbReference type="Gene3D" id="3.90.10.10">
    <property type="entry name" value="Cytochrome C3"/>
    <property type="match status" value="1"/>
</dbReference>
<keyword evidence="2" id="KW-1185">Reference proteome</keyword>
<sequence length="124" mass="13039">MDHALVTASSCKSCHSGTYTSQGAQAKPANHIPEGQLLNGAALDCSACHRSTTSWTTLTMNHNNSVGAGAGWCKSCHASGTNYLGNMEKKALTHESRNTAATDCSASGCHRPLGNEGTLFRNWD</sequence>
<evidence type="ECO:0000313" key="2">
    <source>
        <dbReference type="Proteomes" id="UP000545507"/>
    </source>
</evidence>
<dbReference type="Proteomes" id="UP000545507">
    <property type="component" value="Unassembled WGS sequence"/>
</dbReference>
<protein>
    <recommendedName>
        <fullName evidence="3">Cytochrome c7-like domain-containing protein</fullName>
    </recommendedName>
</protein>
<evidence type="ECO:0000313" key="1">
    <source>
        <dbReference type="EMBL" id="NWF48356.1"/>
    </source>
</evidence>
<reference evidence="1 2" key="1">
    <citation type="submission" date="2019-09" db="EMBL/GenBank/DDBJ databases">
        <title>Hydrogenophaga aromatica sp. nov., isolated from a para-xylene-degrading enrichment culture.</title>
        <authorList>
            <person name="Tancsics A."/>
            <person name="Banerjee S."/>
        </authorList>
    </citation>
    <scope>NUCLEOTIDE SEQUENCE [LARGE SCALE GENOMIC DNA]</scope>
    <source>
        <strain evidence="1 2">D2P1</strain>
    </source>
</reference>
<dbReference type="InterPro" id="IPR036280">
    <property type="entry name" value="Multihaem_cyt_sf"/>
</dbReference>
<gene>
    <name evidence="1" type="ORF">F3K02_24325</name>
</gene>
<organism evidence="1 2">
    <name type="scientific">Hydrogenophaga aromaticivorans</name>
    <dbReference type="NCBI Taxonomy" id="2610898"/>
    <lineage>
        <taxon>Bacteria</taxon>
        <taxon>Pseudomonadati</taxon>
        <taxon>Pseudomonadota</taxon>
        <taxon>Betaproteobacteria</taxon>
        <taxon>Burkholderiales</taxon>
        <taxon>Comamonadaceae</taxon>
        <taxon>Hydrogenophaga</taxon>
    </lineage>
</organism>
<comment type="caution">
    <text evidence="1">The sequence shown here is derived from an EMBL/GenBank/DDBJ whole genome shotgun (WGS) entry which is preliminary data.</text>
</comment>